<dbReference type="AlphaFoldDB" id="A0A813SMQ5"/>
<comment type="caution">
    <text evidence="1">The sequence shown here is derived from an EMBL/GenBank/DDBJ whole genome shotgun (WGS) entry which is preliminary data.</text>
</comment>
<gene>
    <name evidence="1" type="ORF">OXX778_LOCUS6563</name>
</gene>
<sequence length="114" mass="13089">MINTRLTNGSIENYNRFLKHNAIKNILPHRHITSTISLVIGKNSDYLNSVCKQYVSVKRKTDRDIQVNEADQYEEDINDAVEHNGKKLKLEYPSTQGYQQPSNVEILLAQISKS</sequence>
<reference evidence="1" key="1">
    <citation type="submission" date="2021-02" db="EMBL/GenBank/DDBJ databases">
        <authorList>
            <person name="Nowell W R."/>
        </authorList>
    </citation>
    <scope>NUCLEOTIDE SEQUENCE</scope>
    <source>
        <strain evidence="1">Ploen Becks lab</strain>
    </source>
</reference>
<dbReference type="Proteomes" id="UP000663879">
    <property type="component" value="Unassembled WGS sequence"/>
</dbReference>
<evidence type="ECO:0000313" key="2">
    <source>
        <dbReference type="Proteomes" id="UP000663879"/>
    </source>
</evidence>
<proteinExistence type="predicted"/>
<dbReference type="EMBL" id="CAJNOC010000786">
    <property type="protein sequence ID" value="CAF0802853.1"/>
    <property type="molecule type" value="Genomic_DNA"/>
</dbReference>
<organism evidence="1 2">
    <name type="scientific">Brachionus calyciflorus</name>
    <dbReference type="NCBI Taxonomy" id="104777"/>
    <lineage>
        <taxon>Eukaryota</taxon>
        <taxon>Metazoa</taxon>
        <taxon>Spiralia</taxon>
        <taxon>Gnathifera</taxon>
        <taxon>Rotifera</taxon>
        <taxon>Eurotatoria</taxon>
        <taxon>Monogononta</taxon>
        <taxon>Pseudotrocha</taxon>
        <taxon>Ploima</taxon>
        <taxon>Brachionidae</taxon>
        <taxon>Brachionus</taxon>
    </lineage>
</organism>
<evidence type="ECO:0000313" key="1">
    <source>
        <dbReference type="EMBL" id="CAF0802853.1"/>
    </source>
</evidence>
<keyword evidence="2" id="KW-1185">Reference proteome</keyword>
<accession>A0A813SMQ5</accession>
<protein>
    <submittedName>
        <fullName evidence="1">Uncharacterized protein</fullName>
    </submittedName>
</protein>
<dbReference type="OrthoDB" id="6775154at2759"/>
<name>A0A813SMQ5_9BILA</name>